<gene>
    <name evidence="1" type="ORF">PGLA2088_LOCUS38323</name>
</gene>
<dbReference type="AlphaFoldDB" id="A0A813KU21"/>
<sequence length="95" mass="10443">MQTVICRAGCSRNNNNNNGCDRTLSTSQTVLHQLLSLPQIHSQDEVSQILSVAIEEWRGNPRQATAVLRGLAEQRLPWLASLVLSSMLASRMAAN</sequence>
<proteinExistence type="predicted"/>
<protein>
    <submittedName>
        <fullName evidence="1">Uncharacterized protein</fullName>
    </submittedName>
</protein>
<reference evidence="1" key="1">
    <citation type="submission" date="2021-02" db="EMBL/GenBank/DDBJ databases">
        <authorList>
            <person name="Dougan E. K."/>
            <person name="Rhodes N."/>
            <person name="Thang M."/>
            <person name="Chan C."/>
        </authorList>
    </citation>
    <scope>NUCLEOTIDE SEQUENCE</scope>
</reference>
<comment type="caution">
    <text evidence="1">The sequence shown here is derived from an EMBL/GenBank/DDBJ whole genome shotgun (WGS) entry which is preliminary data.</text>
</comment>
<organism evidence="1 2">
    <name type="scientific">Polarella glacialis</name>
    <name type="common">Dinoflagellate</name>
    <dbReference type="NCBI Taxonomy" id="89957"/>
    <lineage>
        <taxon>Eukaryota</taxon>
        <taxon>Sar</taxon>
        <taxon>Alveolata</taxon>
        <taxon>Dinophyceae</taxon>
        <taxon>Suessiales</taxon>
        <taxon>Suessiaceae</taxon>
        <taxon>Polarella</taxon>
    </lineage>
</organism>
<name>A0A813KU21_POLGL</name>
<feature type="non-terminal residue" evidence="1">
    <location>
        <position position="95"/>
    </location>
</feature>
<dbReference type="Proteomes" id="UP000626109">
    <property type="component" value="Unassembled WGS sequence"/>
</dbReference>
<evidence type="ECO:0000313" key="1">
    <source>
        <dbReference type="EMBL" id="CAE8715027.1"/>
    </source>
</evidence>
<evidence type="ECO:0000313" key="2">
    <source>
        <dbReference type="Proteomes" id="UP000626109"/>
    </source>
</evidence>
<accession>A0A813KU21</accession>
<dbReference type="EMBL" id="CAJNNW010032702">
    <property type="protein sequence ID" value="CAE8715027.1"/>
    <property type="molecule type" value="Genomic_DNA"/>
</dbReference>